<sequence length="91" mass="9602">MQSDKIALAVIAGLATVTLCVSGCNKGGDTTCSDFLSQSQDKQNNEVKKMYNDKHGADPNVVKIAALRNEAKLYCSTAGHDGTKISDVPIS</sequence>
<dbReference type="RefSeq" id="WP_063917652.1">
    <property type="nucleotide sequence ID" value="NZ_JAJFOE010000001.1"/>
</dbReference>
<protein>
    <recommendedName>
        <fullName evidence="3">Acid stress chaperone HdeA</fullName>
    </recommendedName>
</protein>
<dbReference type="Proteomes" id="UP000255082">
    <property type="component" value="Unassembled WGS sequence"/>
</dbReference>
<reference evidence="1 2" key="1">
    <citation type="submission" date="2018-06" db="EMBL/GenBank/DDBJ databases">
        <authorList>
            <consortium name="Pathogen Informatics"/>
            <person name="Doyle S."/>
        </authorList>
    </citation>
    <scope>NUCLEOTIDE SEQUENCE [LARGE SCALE GENOMIC DNA]</scope>
    <source>
        <strain evidence="1 2">NCTC13184</strain>
    </source>
</reference>
<accession>A0A378WUN6</accession>
<organism evidence="1 2">
    <name type="scientific">Nocardia africana</name>
    <dbReference type="NCBI Taxonomy" id="134964"/>
    <lineage>
        <taxon>Bacteria</taxon>
        <taxon>Bacillati</taxon>
        <taxon>Actinomycetota</taxon>
        <taxon>Actinomycetes</taxon>
        <taxon>Mycobacteriales</taxon>
        <taxon>Nocardiaceae</taxon>
        <taxon>Nocardia</taxon>
    </lineage>
</organism>
<dbReference type="EMBL" id="UGRU01000001">
    <property type="protein sequence ID" value="SUA44928.1"/>
    <property type="molecule type" value="Genomic_DNA"/>
</dbReference>
<gene>
    <name evidence="1" type="ORF">NCTC13184_03450</name>
</gene>
<dbReference type="AlphaFoldDB" id="A0A378WUN6"/>
<name>A0A378WUN6_9NOCA</name>
<dbReference type="OrthoDB" id="4567275at2"/>
<evidence type="ECO:0008006" key="3">
    <source>
        <dbReference type="Google" id="ProtNLM"/>
    </source>
</evidence>
<evidence type="ECO:0000313" key="2">
    <source>
        <dbReference type="Proteomes" id="UP000255082"/>
    </source>
</evidence>
<evidence type="ECO:0000313" key="1">
    <source>
        <dbReference type="EMBL" id="SUA44928.1"/>
    </source>
</evidence>
<proteinExistence type="predicted"/>